<evidence type="ECO:0000256" key="3">
    <source>
        <dbReference type="ARBA" id="ARBA00023219"/>
    </source>
</evidence>
<protein>
    <submittedName>
        <fullName evidence="4">Bacteriophage head to tail connecting protein</fullName>
    </submittedName>
    <submittedName>
        <fullName evidence="6">Phage tail protein</fullName>
    </submittedName>
</protein>
<dbReference type="Pfam" id="PF12236">
    <property type="entry name" value="Head-tail_con"/>
    <property type="match status" value="1"/>
</dbReference>
<evidence type="ECO:0000256" key="1">
    <source>
        <dbReference type="ARBA" id="ARBA00004328"/>
    </source>
</evidence>
<evidence type="ECO:0000313" key="5">
    <source>
        <dbReference type="EMBL" id="STT96185.1"/>
    </source>
</evidence>
<keyword evidence="2" id="KW-1188">Viral release from host cell</keyword>
<reference evidence="6 9" key="2">
    <citation type="submission" date="2019-08" db="EMBL/GenBank/DDBJ databases">
        <title>Phenotypic and genetic characterization of extended-spectrum b-lactamase-producing hypermucoviscous Klebsiella pneumoniae from Chile.</title>
        <authorList>
            <person name="Morales-Leon F."/>
            <person name="Caro C."/>
            <person name="Opazo-Capurro A."/>
            <person name="Lincopan N."/>
            <person name="Dominguez-Yevenes M."/>
            <person name="Lima C."/>
            <person name="Bello-Toledo H."/>
            <person name="Gonzalez-Rocha G."/>
        </authorList>
    </citation>
    <scope>NUCLEOTIDE SEQUENCE [LARGE SCALE GENOMIC DNA]</scope>
    <source>
        <strain evidence="6 9">UCO-494</strain>
    </source>
</reference>
<dbReference type="RefSeq" id="WP_004149313.1">
    <property type="nucleotide sequence ID" value="NZ_BIGK01000003.1"/>
</dbReference>
<dbReference type="EMBL" id="VSSY01000004">
    <property type="protein sequence ID" value="TYL81142.1"/>
    <property type="molecule type" value="Genomic_DNA"/>
</dbReference>
<gene>
    <name evidence="6" type="ORF">FXN67_07045</name>
    <name evidence="5" type="ORF">NCTC5052_04723</name>
    <name evidence="4" type="ORF">NCTC8849_04560</name>
</gene>
<keyword evidence="3" id="KW-0231">Viral genome packaging</keyword>
<evidence type="ECO:0000313" key="4">
    <source>
        <dbReference type="EMBL" id="STT55931.1"/>
    </source>
</evidence>
<evidence type="ECO:0000313" key="9">
    <source>
        <dbReference type="Proteomes" id="UP000322977"/>
    </source>
</evidence>
<organism evidence="6 9">
    <name type="scientific">Klebsiella pneumoniae</name>
    <dbReference type="NCBI Taxonomy" id="573"/>
    <lineage>
        <taxon>Bacteria</taxon>
        <taxon>Pseudomonadati</taxon>
        <taxon>Pseudomonadota</taxon>
        <taxon>Gammaproteobacteria</taxon>
        <taxon>Enterobacterales</taxon>
        <taxon>Enterobacteriaceae</taxon>
        <taxon>Klebsiella/Raoultella group</taxon>
        <taxon>Klebsiella</taxon>
        <taxon>Klebsiella pneumoniae complex</taxon>
    </lineage>
</organism>
<evidence type="ECO:0000256" key="2">
    <source>
        <dbReference type="ARBA" id="ARBA00022612"/>
    </source>
</evidence>
<evidence type="ECO:0000313" key="6">
    <source>
        <dbReference type="EMBL" id="TYL81142.1"/>
    </source>
</evidence>
<name>A0A169LKU3_KLEPN</name>
<proteinExistence type="predicted"/>
<dbReference type="AlphaFoldDB" id="A0A169LKU3"/>
<dbReference type="Proteomes" id="UP000322977">
    <property type="component" value="Unassembled WGS sequence"/>
</dbReference>
<dbReference type="EMBL" id="UGLJ01000002">
    <property type="protein sequence ID" value="STT96185.1"/>
    <property type="molecule type" value="Genomic_DNA"/>
</dbReference>
<evidence type="ECO:0000313" key="8">
    <source>
        <dbReference type="Proteomes" id="UP000254799"/>
    </source>
</evidence>
<sequence>MAELSPKQHYLKHLGQLKNERTSFEEHWRELAEFIDPRSTRFLTTERNNGSKRNTRIVDPTASKAARTLQSGMLSGITSPTRPWFKLATPDPEMMQYGPVKRWLDVVMTRMNDVMNRSNVYQSLPIIYRHLGVFGTAAMAVLEDDEDVIRTHPLPIGSYYLSNSHRLSVDTTYRVFSMTARQIVMQFGLDNVSNAVRGAWDNANYEAWFDVVHLTEPNIDRVNGKLNSRNKAFKSVYFELSGDGDKLLREAGFDEPPILSPRWEINGEDVYGSNCPGMMALGTGKALQLEQIRKANAIDKLVNPPMVAPTGLKNKLINLAPGGVTYVDEVDATKLVRPAYAVSPQLNDMLGSIADDRQMIEACFFSDLFNLFSTINTRSMPVEAVAAMQDEKLLQLGPVLERLNDEFLDPFVDRTFNIMARRNLFPEPPEELQGTPLKVEYVSILAQAQKSIGISSVERFVGFVGNLAKANPAALDKLNIDQTIDEYGNMLGVPATIVNSDDEVQATREQRAQMEQQQQMMAMAQQAGATAKTLSDTNTADPSLLKTLSDAAQQPAVTQ</sequence>
<dbReference type="Proteomes" id="UP000254103">
    <property type="component" value="Unassembled WGS sequence"/>
</dbReference>
<dbReference type="InterPro" id="IPR020991">
    <property type="entry name" value="Connector_podovirus"/>
</dbReference>
<dbReference type="Proteomes" id="UP000254799">
    <property type="component" value="Unassembled WGS sequence"/>
</dbReference>
<evidence type="ECO:0000313" key="7">
    <source>
        <dbReference type="Proteomes" id="UP000254103"/>
    </source>
</evidence>
<dbReference type="EMBL" id="UGLC01000002">
    <property type="protein sequence ID" value="STT55931.1"/>
    <property type="molecule type" value="Genomic_DNA"/>
</dbReference>
<accession>A0A169LKU3</accession>
<comment type="subcellular location">
    <subcellularLocation>
        <location evidence="1">Virion</location>
    </subcellularLocation>
</comment>
<reference evidence="7 8" key="1">
    <citation type="submission" date="2018-06" db="EMBL/GenBank/DDBJ databases">
        <authorList>
            <consortium name="Pathogen Informatics"/>
            <person name="Doyle S."/>
        </authorList>
    </citation>
    <scope>NUCLEOTIDE SEQUENCE [LARGE SCALE GENOMIC DNA]</scope>
    <source>
        <strain evidence="5 7">NCTC5052</strain>
        <strain evidence="4 8">NCTC8849</strain>
    </source>
</reference>